<dbReference type="Gene3D" id="2.60.120.10">
    <property type="entry name" value="Jelly Rolls"/>
    <property type="match status" value="2"/>
</dbReference>
<evidence type="ECO:0000259" key="5">
    <source>
        <dbReference type="Pfam" id="PF21621"/>
    </source>
</evidence>
<dbReference type="SUPFAM" id="SSF51182">
    <property type="entry name" value="RmlC-like cupins"/>
    <property type="match status" value="1"/>
</dbReference>
<feature type="domain" description="Mannose-6-phosphate isomerase cupin" evidence="5">
    <location>
        <begin position="234"/>
        <end position="314"/>
    </location>
</feature>
<evidence type="ECO:0000256" key="3">
    <source>
        <dbReference type="ARBA" id="ARBA00030762"/>
    </source>
</evidence>
<dbReference type="Proteomes" id="UP000824243">
    <property type="component" value="Unassembled WGS sequence"/>
</dbReference>
<organism evidence="6 7">
    <name type="scientific">Candidatus Mediterraneibacter caccavium</name>
    <dbReference type="NCBI Taxonomy" id="2838661"/>
    <lineage>
        <taxon>Bacteria</taxon>
        <taxon>Bacillati</taxon>
        <taxon>Bacillota</taxon>
        <taxon>Clostridia</taxon>
        <taxon>Lachnospirales</taxon>
        <taxon>Lachnospiraceae</taxon>
        <taxon>Mediterraneibacter</taxon>
    </lineage>
</organism>
<dbReference type="EMBL" id="DXFA01000030">
    <property type="protein sequence ID" value="HIX47721.1"/>
    <property type="molecule type" value="Genomic_DNA"/>
</dbReference>
<dbReference type="Gene3D" id="3.30.420.40">
    <property type="match status" value="2"/>
</dbReference>
<evidence type="ECO:0000259" key="4">
    <source>
        <dbReference type="Pfam" id="PF20511"/>
    </source>
</evidence>
<reference evidence="6" key="2">
    <citation type="submission" date="2021-04" db="EMBL/GenBank/DDBJ databases">
        <authorList>
            <person name="Gilroy R."/>
        </authorList>
    </citation>
    <scope>NUCLEOTIDE SEQUENCE</scope>
    <source>
        <strain evidence="6">ChiSjej5B23-15282</strain>
    </source>
</reference>
<evidence type="ECO:0000256" key="1">
    <source>
        <dbReference type="ARBA" id="ARBA00006479"/>
    </source>
</evidence>
<dbReference type="PANTHER" id="PTHR18964">
    <property type="entry name" value="ROK (REPRESSOR, ORF, KINASE) FAMILY"/>
    <property type="match status" value="1"/>
</dbReference>
<comment type="caution">
    <text evidence="6">The sequence shown here is derived from an EMBL/GenBank/DDBJ whole genome shotgun (WGS) entry which is preliminary data.</text>
</comment>
<dbReference type="InterPro" id="IPR011051">
    <property type="entry name" value="RmlC_Cupin_sf"/>
</dbReference>
<sequence length="639" mass="69280">MCVLKLKPAYKDYLWGGHRLVDRYNKEYDGEILAESWELSCHPDGKSVIAEGPWAGKTLEEYIRAEGKGILGENCRRFRDFPVLIKFIDAKQDLSIQVHPDNRYALKHEGQYGKTEMWYVVEAGPGAFLYYGFQREISREEFAQRIRDDTLTEVLHKVPVQKGDMLFIEAGTIHAIGKDILIAEIQQNSNVTYRVYDYGRVGKDGKKRDLHIEKALAVTNRVPLVRAKNSYPHVADCDYFTVDKLNLDGKMMDRMEGCVSEESFVSILVLDGEGTVACGKDGEQRVTYRKGDSLFLTAGSGRYVVEGRCDALVTTIRSQSAPVRIGIDIGGTNTKIGLVDVHHRLIDTVSIPTKTERDPEDVIADVGKAVQELLDLNHIPLDACMGAGVGMPGTVDRENGCVRYSNNIPWENVPLAEELGKILPVPVAVANDADCAALGEAVAGAGKDVSDMVMVTLGTGVGGGVILDGKIFSGRLTGGCELGHMAIYEGGELCTCGRRGCLEAYASATALIRDAKRAALADPDSLLWELCGGEIGKLDPEMVFAAAEQKDPAGMKLTDDYVRHLGTGIVNIVNLFRPEAVLLGGGISAQGTVLTDRLNSCLKAECFGGEHGQIPEVRTAKLGNLAGMIGAAALLVMEG</sequence>
<dbReference type="SUPFAM" id="SSF53067">
    <property type="entry name" value="Actin-like ATPase domain"/>
    <property type="match status" value="1"/>
</dbReference>
<evidence type="ECO:0000313" key="7">
    <source>
        <dbReference type="Proteomes" id="UP000824243"/>
    </source>
</evidence>
<dbReference type="Pfam" id="PF21621">
    <property type="entry name" value="MPI_cupin_dom"/>
    <property type="match status" value="1"/>
</dbReference>
<dbReference type="GO" id="GO:0004476">
    <property type="term" value="F:mannose-6-phosphate isomerase activity"/>
    <property type="evidence" value="ECO:0007669"/>
    <property type="project" value="InterPro"/>
</dbReference>
<accession>A0A9D1VVC7</accession>
<dbReference type="CDD" id="cd07010">
    <property type="entry name" value="cupin_PMI_type_I_N_bac"/>
    <property type="match status" value="1"/>
</dbReference>
<evidence type="ECO:0000313" key="6">
    <source>
        <dbReference type="EMBL" id="HIX47721.1"/>
    </source>
</evidence>
<dbReference type="GO" id="GO:0008270">
    <property type="term" value="F:zinc ion binding"/>
    <property type="evidence" value="ECO:0007669"/>
    <property type="project" value="InterPro"/>
</dbReference>
<dbReference type="Pfam" id="PF00480">
    <property type="entry name" value="ROK"/>
    <property type="match status" value="1"/>
</dbReference>
<dbReference type="InterPro" id="IPR049071">
    <property type="entry name" value="MPI_cupin_dom"/>
</dbReference>
<proteinExistence type="inferred from homology"/>
<gene>
    <name evidence="6" type="ORF">H9981_01675</name>
</gene>
<dbReference type="InterPro" id="IPR043129">
    <property type="entry name" value="ATPase_NBD"/>
</dbReference>
<dbReference type="PANTHER" id="PTHR18964:SF149">
    <property type="entry name" value="BIFUNCTIONAL UDP-N-ACETYLGLUCOSAMINE 2-EPIMERASE_N-ACETYLMANNOSAMINE KINASE"/>
    <property type="match status" value="1"/>
</dbReference>
<dbReference type="InterPro" id="IPR014710">
    <property type="entry name" value="RmlC-like_jellyroll"/>
</dbReference>
<dbReference type="AlphaFoldDB" id="A0A9D1VVC7"/>
<comment type="similarity">
    <text evidence="1">Belongs to the ROK (NagC/XylR) family.</text>
</comment>
<dbReference type="InterPro" id="IPR046457">
    <property type="entry name" value="PMI_typeI_cat"/>
</dbReference>
<dbReference type="InterPro" id="IPR000600">
    <property type="entry name" value="ROK"/>
</dbReference>
<dbReference type="Pfam" id="PF20511">
    <property type="entry name" value="PMI_typeI_cat"/>
    <property type="match status" value="1"/>
</dbReference>
<protein>
    <recommendedName>
        <fullName evidence="2">Phosphohexomutase</fullName>
    </recommendedName>
    <alternativeName>
        <fullName evidence="3">Phosphomannose isomerase</fullName>
    </alternativeName>
</protein>
<reference evidence="6" key="1">
    <citation type="journal article" date="2021" name="PeerJ">
        <title>Extensive microbial diversity within the chicken gut microbiome revealed by metagenomics and culture.</title>
        <authorList>
            <person name="Gilroy R."/>
            <person name="Ravi A."/>
            <person name="Getino M."/>
            <person name="Pursley I."/>
            <person name="Horton D.L."/>
            <person name="Alikhan N.F."/>
            <person name="Baker D."/>
            <person name="Gharbi K."/>
            <person name="Hall N."/>
            <person name="Watson M."/>
            <person name="Adriaenssens E.M."/>
            <person name="Foster-Nyarko E."/>
            <person name="Jarju S."/>
            <person name="Secka A."/>
            <person name="Antonio M."/>
            <person name="Oren A."/>
            <person name="Chaudhuri R.R."/>
            <person name="La Ragione R."/>
            <person name="Hildebrand F."/>
            <person name="Pallen M.J."/>
        </authorList>
    </citation>
    <scope>NUCLEOTIDE SEQUENCE</scope>
    <source>
        <strain evidence="6">ChiSjej5B23-15282</strain>
    </source>
</reference>
<feature type="domain" description="Phosphomannose isomerase type I catalytic" evidence="4">
    <location>
        <begin position="3"/>
        <end position="105"/>
    </location>
</feature>
<evidence type="ECO:0000256" key="2">
    <source>
        <dbReference type="ARBA" id="ARBA00029741"/>
    </source>
</evidence>
<name>A0A9D1VVC7_9FIRM</name>